<dbReference type="Proteomes" id="UP000798662">
    <property type="component" value="Chromosome 2"/>
</dbReference>
<accession>A0ACC3C201</accession>
<reference evidence="1" key="1">
    <citation type="submission" date="2019-11" db="EMBL/GenBank/DDBJ databases">
        <title>Nori genome reveals adaptations in red seaweeds to the harsh intertidal environment.</title>
        <authorList>
            <person name="Wang D."/>
            <person name="Mao Y."/>
        </authorList>
    </citation>
    <scope>NUCLEOTIDE SEQUENCE</scope>
    <source>
        <tissue evidence="1">Gametophyte</tissue>
    </source>
</reference>
<dbReference type="EMBL" id="CM020619">
    <property type="protein sequence ID" value="KAK1864349.1"/>
    <property type="molecule type" value="Genomic_DNA"/>
</dbReference>
<sequence length="354" mass="35212">MGAADGLEGSRASRATSPLVGSMYLWVCPPPPPGLIQSSFDGILPGPPPPAPHTRRPLPSPSHRAQQPRPPLHLIHRRGNGGAPPRGLTDAVKKHHRPHRVGNHQRHGKGGAEAGGRRGGGAAKDAAVGEAVPAQRLGPPRHVHAARQARRGPERDAHGASGVAGERRRVGRRRAGHKGRPPEAQVRAGHAADGGGPPAVVVPAAAGGGGAAGGNGGGCGAAQAAATAAAAAAAGCVVRDHDGEPNLHQWEPVGGGRAVEEGRQDGRRQNQRGGAGGGGGGGGGGSAASTDGGGCSGGGGRAARRRRREEEGSDGGGDARPPLRGSPRPYRRGEGGGERANRLDCGGRHGGEGP</sequence>
<protein>
    <submittedName>
        <fullName evidence="1">Uncharacterized protein</fullName>
    </submittedName>
</protein>
<evidence type="ECO:0000313" key="2">
    <source>
        <dbReference type="Proteomes" id="UP000798662"/>
    </source>
</evidence>
<gene>
    <name evidence="1" type="ORF">I4F81_006897</name>
</gene>
<proteinExistence type="predicted"/>
<comment type="caution">
    <text evidence="1">The sequence shown here is derived from an EMBL/GenBank/DDBJ whole genome shotgun (WGS) entry which is preliminary data.</text>
</comment>
<keyword evidence="2" id="KW-1185">Reference proteome</keyword>
<name>A0ACC3C201_PYRYE</name>
<evidence type="ECO:0000313" key="1">
    <source>
        <dbReference type="EMBL" id="KAK1864349.1"/>
    </source>
</evidence>
<organism evidence="1 2">
    <name type="scientific">Pyropia yezoensis</name>
    <name type="common">Susabi-nori</name>
    <name type="synonym">Porphyra yezoensis</name>
    <dbReference type="NCBI Taxonomy" id="2788"/>
    <lineage>
        <taxon>Eukaryota</taxon>
        <taxon>Rhodophyta</taxon>
        <taxon>Bangiophyceae</taxon>
        <taxon>Bangiales</taxon>
        <taxon>Bangiaceae</taxon>
        <taxon>Pyropia</taxon>
    </lineage>
</organism>